<evidence type="ECO:0000256" key="8">
    <source>
        <dbReference type="ARBA" id="ARBA00023306"/>
    </source>
</evidence>
<keyword evidence="3 9" id="KW-0132">Cell division</keyword>
<dbReference type="GO" id="GO:0003677">
    <property type="term" value="F:DNA binding"/>
    <property type="evidence" value="ECO:0007669"/>
    <property type="project" value="UniProtKB-UniRule"/>
</dbReference>
<feature type="active site" evidence="9">
    <location>
        <position position="164"/>
    </location>
</feature>
<accession>A0A9D1GXX0</accession>
<feature type="domain" description="Core-binding (CB)" evidence="11">
    <location>
        <begin position="16"/>
        <end position="102"/>
    </location>
</feature>
<keyword evidence="8 9" id="KW-0131">Cell cycle</keyword>
<evidence type="ECO:0000256" key="6">
    <source>
        <dbReference type="ARBA" id="ARBA00023125"/>
    </source>
</evidence>
<comment type="subunit">
    <text evidence="9">Forms a cyclic heterotetrameric complex composed of two molecules of XerC and two molecules of XerD.</text>
</comment>
<evidence type="ECO:0000259" key="11">
    <source>
        <dbReference type="PROSITE" id="PS51900"/>
    </source>
</evidence>
<evidence type="ECO:0000256" key="5">
    <source>
        <dbReference type="ARBA" id="ARBA00022908"/>
    </source>
</evidence>
<dbReference type="Pfam" id="PF02899">
    <property type="entry name" value="Phage_int_SAM_1"/>
    <property type="match status" value="1"/>
</dbReference>
<evidence type="ECO:0000313" key="12">
    <source>
        <dbReference type="EMBL" id="HIT75432.1"/>
    </source>
</evidence>
<feature type="domain" description="Tyr recombinase" evidence="10">
    <location>
        <begin position="123"/>
        <end position="305"/>
    </location>
</feature>
<evidence type="ECO:0000259" key="10">
    <source>
        <dbReference type="PROSITE" id="PS51898"/>
    </source>
</evidence>
<keyword evidence="2 9" id="KW-0963">Cytoplasm</keyword>
<dbReference type="GO" id="GO:0006313">
    <property type="term" value="P:DNA transposition"/>
    <property type="evidence" value="ECO:0007669"/>
    <property type="project" value="UniProtKB-UniRule"/>
</dbReference>
<dbReference type="Proteomes" id="UP000886842">
    <property type="component" value="Unassembled WGS sequence"/>
</dbReference>
<dbReference type="GO" id="GO:0009037">
    <property type="term" value="F:tyrosine-based site-specific recombinase activity"/>
    <property type="evidence" value="ECO:0007669"/>
    <property type="project" value="UniProtKB-UniRule"/>
</dbReference>
<proteinExistence type="inferred from homology"/>
<feature type="active site" evidence="9">
    <location>
        <position position="257"/>
    </location>
</feature>
<feature type="active site" evidence="9">
    <location>
        <position position="188"/>
    </location>
</feature>
<comment type="similarity">
    <text evidence="9">Belongs to the 'phage' integrase family. XerC subfamily.</text>
</comment>
<keyword evidence="7 9" id="KW-0233">DNA recombination</keyword>
<feature type="active site" description="O-(3'-phospho-DNA)-tyrosine intermediate" evidence="9">
    <location>
        <position position="292"/>
    </location>
</feature>
<keyword evidence="5 9" id="KW-0229">DNA integration</keyword>
<dbReference type="InterPro" id="IPR044068">
    <property type="entry name" value="CB"/>
</dbReference>
<dbReference type="GO" id="GO:0051301">
    <property type="term" value="P:cell division"/>
    <property type="evidence" value="ECO:0007669"/>
    <property type="project" value="UniProtKB-KW"/>
</dbReference>
<dbReference type="InterPro" id="IPR010998">
    <property type="entry name" value="Integrase_recombinase_N"/>
</dbReference>
<evidence type="ECO:0000256" key="9">
    <source>
        <dbReference type="HAMAP-Rule" id="MF_01808"/>
    </source>
</evidence>
<dbReference type="InterPro" id="IPR013762">
    <property type="entry name" value="Integrase-like_cat_sf"/>
</dbReference>
<comment type="caution">
    <text evidence="12">The sequence shown here is derived from an EMBL/GenBank/DDBJ whole genome shotgun (WGS) entry which is preliminary data.</text>
</comment>
<dbReference type="PANTHER" id="PTHR30349">
    <property type="entry name" value="PHAGE INTEGRASE-RELATED"/>
    <property type="match status" value="1"/>
</dbReference>
<dbReference type="CDD" id="cd00798">
    <property type="entry name" value="INT_XerDC_C"/>
    <property type="match status" value="1"/>
</dbReference>
<evidence type="ECO:0000256" key="3">
    <source>
        <dbReference type="ARBA" id="ARBA00022618"/>
    </source>
</evidence>
<dbReference type="InterPro" id="IPR004107">
    <property type="entry name" value="Integrase_SAM-like_N"/>
</dbReference>
<sequence length="311" mass="34094">MTDDPAPETGEPELGEQMVAVLGRYEDHLVHERNLSAHTVRAYLGDLRQLAAHLQRLGEQDFTGTQLRDLRSWLANQTTRGQERTTVQRRVSAARVFFAWLQRTGRIERDPAATLKAPRTGRRLPHAPTAPAVAQMLDEPVDPQDPVAVRDWAMLELLYATGIRVSELCGLDLGDVDEGHATIRVLGKGNKERTVPMGGPARSALAAWIAMRPELVAEQAGPAVFVGERGGRIDPRVVRRIVHRRAAATGTGDVAPHGLRHAMATHLLEGGADLRAVQEVLGHASLATTQLYTHVTSERLRAAFRQAHPRA</sequence>
<evidence type="ECO:0000256" key="7">
    <source>
        <dbReference type="ARBA" id="ARBA00023172"/>
    </source>
</evidence>
<dbReference type="Gene3D" id="1.10.443.10">
    <property type="entry name" value="Intergrase catalytic core"/>
    <property type="match status" value="1"/>
</dbReference>
<gene>
    <name evidence="9" type="primary">xerC</name>
    <name evidence="12" type="ORF">IAA98_07600</name>
</gene>
<dbReference type="AlphaFoldDB" id="A0A9D1GXX0"/>
<dbReference type="InterPro" id="IPR002104">
    <property type="entry name" value="Integrase_catalytic"/>
</dbReference>
<organism evidence="12 13">
    <name type="scientific">Candidatus Avipropionibacterium avicola</name>
    <dbReference type="NCBI Taxonomy" id="2840701"/>
    <lineage>
        <taxon>Bacteria</taxon>
        <taxon>Bacillati</taxon>
        <taxon>Actinomycetota</taxon>
        <taxon>Actinomycetes</taxon>
        <taxon>Propionibacteriales</taxon>
        <taxon>Propionibacteriaceae</taxon>
        <taxon>Propionibacteriaceae incertae sedis</taxon>
        <taxon>Candidatus Avipropionibacterium</taxon>
    </lineage>
</organism>
<dbReference type="InterPro" id="IPR023009">
    <property type="entry name" value="Tyrosine_recombinase_XerC/XerD"/>
</dbReference>
<dbReference type="PROSITE" id="PS51898">
    <property type="entry name" value="TYR_RECOMBINASE"/>
    <property type="match status" value="1"/>
</dbReference>
<dbReference type="EMBL" id="DVLP01000228">
    <property type="protein sequence ID" value="HIT75432.1"/>
    <property type="molecule type" value="Genomic_DNA"/>
</dbReference>
<feature type="active site" evidence="9">
    <location>
        <position position="283"/>
    </location>
</feature>
<evidence type="ECO:0000256" key="2">
    <source>
        <dbReference type="ARBA" id="ARBA00022490"/>
    </source>
</evidence>
<dbReference type="InterPro" id="IPR011010">
    <property type="entry name" value="DNA_brk_join_enz"/>
</dbReference>
<evidence type="ECO:0000256" key="1">
    <source>
        <dbReference type="ARBA" id="ARBA00004496"/>
    </source>
</evidence>
<dbReference type="PROSITE" id="PS51900">
    <property type="entry name" value="CB"/>
    <property type="match status" value="1"/>
</dbReference>
<reference evidence="12" key="2">
    <citation type="journal article" date="2021" name="PeerJ">
        <title>Extensive microbial diversity within the chicken gut microbiome revealed by metagenomics and culture.</title>
        <authorList>
            <person name="Gilroy R."/>
            <person name="Ravi A."/>
            <person name="Getino M."/>
            <person name="Pursley I."/>
            <person name="Horton D.L."/>
            <person name="Alikhan N.F."/>
            <person name="Baker D."/>
            <person name="Gharbi K."/>
            <person name="Hall N."/>
            <person name="Watson M."/>
            <person name="Adriaenssens E.M."/>
            <person name="Foster-Nyarko E."/>
            <person name="Jarju S."/>
            <person name="Secka A."/>
            <person name="Antonio M."/>
            <person name="Oren A."/>
            <person name="Chaudhuri R.R."/>
            <person name="La Ragione R."/>
            <person name="Hildebrand F."/>
            <person name="Pallen M.J."/>
        </authorList>
    </citation>
    <scope>NUCLEOTIDE SEQUENCE</scope>
    <source>
        <strain evidence="12">ChiGjej1B1-24693</strain>
    </source>
</reference>
<dbReference type="PANTHER" id="PTHR30349:SF77">
    <property type="entry name" value="TYROSINE RECOMBINASE XERC"/>
    <property type="match status" value="1"/>
</dbReference>
<dbReference type="GO" id="GO:0007059">
    <property type="term" value="P:chromosome segregation"/>
    <property type="evidence" value="ECO:0007669"/>
    <property type="project" value="UniProtKB-UniRule"/>
</dbReference>
<keyword evidence="6 9" id="KW-0238">DNA-binding</keyword>
<evidence type="ECO:0000256" key="4">
    <source>
        <dbReference type="ARBA" id="ARBA00022829"/>
    </source>
</evidence>
<feature type="active site" evidence="9">
    <location>
        <position position="260"/>
    </location>
</feature>
<dbReference type="GO" id="GO:0005737">
    <property type="term" value="C:cytoplasm"/>
    <property type="evidence" value="ECO:0007669"/>
    <property type="project" value="UniProtKB-SubCell"/>
</dbReference>
<keyword evidence="4 9" id="KW-0159">Chromosome partition</keyword>
<dbReference type="HAMAP" id="MF_01808">
    <property type="entry name" value="Recomb_XerC_XerD"/>
    <property type="match status" value="1"/>
</dbReference>
<dbReference type="SUPFAM" id="SSF56349">
    <property type="entry name" value="DNA breaking-rejoining enzymes"/>
    <property type="match status" value="1"/>
</dbReference>
<evidence type="ECO:0000313" key="13">
    <source>
        <dbReference type="Proteomes" id="UP000886842"/>
    </source>
</evidence>
<protein>
    <recommendedName>
        <fullName evidence="9">Tyrosine recombinase XerC</fullName>
    </recommendedName>
</protein>
<reference evidence="12" key="1">
    <citation type="submission" date="2020-10" db="EMBL/GenBank/DDBJ databases">
        <authorList>
            <person name="Gilroy R."/>
        </authorList>
    </citation>
    <scope>NUCLEOTIDE SEQUENCE</scope>
    <source>
        <strain evidence="12">ChiGjej1B1-24693</strain>
    </source>
</reference>
<comment type="function">
    <text evidence="9">Site-specific tyrosine recombinase, which acts by catalyzing the cutting and rejoining of the recombining DNA molecules. The XerC-XerD complex is essential to convert dimers of the bacterial chromosome into monomers to permit their segregation at cell division. It also contributes to the segregational stability of plasmids.</text>
</comment>
<comment type="subcellular location">
    <subcellularLocation>
        <location evidence="1 9">Cytoplasm</location>
    </subcellularLocation>
</comment>
<dbReference type="Gene3D" id="1.10.150.130">
    <property type="match status" value="1"/>
</dbReference>
<dbReference type="NCBIfam" id="NF001399">
    <property type="entry name" value="PRK00283.1"/>
    <property type="match status" value="1"/>
</dbReference>
<dbReference type="InterPro" id="IPR050090">
    <property type="entry name" value="Tyrosine_recombinase_XerCD"/>
</dbReference>
<dbReference type="Pfam" id="PF00589">
    <property type="entry name" value="Phage_integrase"/>
    <property type="match status" value="1"/>
</dbReference>
<name>A0A9D1GXX0_9ACTN</name>